<dbReference type="Proteomes" id="UP000887013">
    <property type="component" value="Unassembled WGS sequence"/>
</dbReference>
<dbReference type="AlphaFoldDB" id="A0A8X6N596"/>
<sequence>MPFLLVHRDKVLYGVANDTSSEWMKEKSCREKKKRRQSYENGEKIRSPLRSLLPSQMKELLPRESQKEALTRVWRADLSSKSISKKRIISTFSKIDSKVEDIFLPGTVSEVCQQAVIRAIDIVKDSLLILAERALRIDEPGFGH</sequence>
<organism evidence="1 2">
    <name type="scientific">Nephila pilipes</name>
    <name type="common">Giant wood spider</name>
    <name type="synonym">Nephila maculata</name>
    <dbReference type="NCBI Taxonomy" id="299642"/>
    <lineage>
        <taxon>Eukaryota</taxon>
        <taxon>Metazoa</taxon>
        <taxon>Ecdysozoa</taxon>
        <taxon>Arthropoda</taxon>
        <taxon>Chelicerata</taxon>
        <taxon>Arachnida</taxon>
        <taxon>Araneae</taxon>
        <taxon>Araneomorphae</taxon>
        <taxon>Entelegynae</taxon>
        <taxon>Araneoidea</taxon>
        <taxon>Nephilidae</taxon>
        <taxon>Nephila</taxon>
    </lineage>
</organism>
<reference evidence="1" key="1">
    <citation type="submission" date="2020-08" db="EMBL/GenBank/DDBJ databases">
        <title>Multicomponent nature underlies the extraordinary mechanical properties of spider dragline silk.</title>
        <authorList>
            <person name="Kono N."/>
            <person name="Nakamura H."/>
            <person name="Mori M."/>
            <person name="Yoshida Y."/>
            <person name="Ohtoshi R."/>
            <person name="Malay A.D."/>
            <person name="Moran D.A.P."/>
            <person name="Tomita M."/>
            <person name="Numata K."/>
            <person name="Arakawa K."/>
        </authorList>
    </citation>
    <scope>NUCLEOTIDE SEQUENCE</scope>
</reference>
<accession>A0A8X6N596</accession>
<keyword evidence="2" id="KW-1185">Reference proteome</keyword>
<name>A0A8X6N596_NEPPI</name>
<comment type="caution">
    <text evidence="1">The sequence shown here is derived from an EMBL/GenBank/DDBJ whole genome shotgun (WGS) entry which is preliminary data.</text>
</comment>
<protein>
    <submittedName>
        <fullName evidence="1">Uncharacterized protein</fullName>
    </submittedName>
</protein>
<proteinExistence type="predicted"/>
<evidence type="ECO:0000313" key="2">
    <source>
        <dbReference type="Proteomes" id="UP000887013"/>
    </source>
</evidence>
<gene>
    <name evidence="1" type="ORF">NPIL_219451</name>
</gene>
<evidence type="ECO:0000313" key="1">
    <source>
        <dbReference type="EMBL" id="GFS94629.1"/>
    </source>
</evidence>
<dbReference type="EMBL" id="BMAW01005526">
    <property type="protein sequence ID" value="GFS94629.1"/>
    <property type="molecule type" value="Genomic_DNA"/>
</dbReference>